<dbReference type="PROSITE" id="PS50051">
    <property type="entry name" value="MCM_2"/>
    <property type="match status" value="1"/>
</dbReference>
<comment type="caution">
    <text evidence="5">The sequence shown here is derived from an EMBL/GenBank/DDBJ whole genome shotgun (WGS) entry which is preliminary data.</text>
</comment>
<evidence type="ECO:0000313" key="5">
    <source>
        <dbReference type="EMBL" id="MTW35464.1"/>
    </source>
</evidence>
<dbReference type="Pfam" id="PF13541">
    <property type="entry name" value="ChlI"/>
    <property type="match status" value="1"/>
</dbReference>
<dbReference type="EMBL" id="WNKW01000012">
    <property type="protein sequence ID" value="MTW35464.1"/>
    <property type="molecule type" value="Genomic_DNA"/>
</dbReference>
<name>A0ABW9SV82_9BURK</name>
<evidence type="ECO:0000256" key="3">
    <source>
        <dbReference type="ARBA" id="ARBA00022840"/>
    </source>
</evidence>
<evidence type="ECO:0000256" key="2">
    <source>
        <dbReference type="ARBA" id="ARBA00022741"/>
    </source>
</evidence>
<dbReference type="SUPFAM" id="SSF52540">
    <property type="entry name" value="P-loop containing nucleoside triphosphate hydrolases"/>
    <property type="match status" value="1"/>
</dbReference>
<dbReference type="InterPro" id="IPR003593">
    <property type="entry name" value="AAA+_ATPase"/>
</dbReference>
<reference evidence="5 6" key="1">
    <citation type="submission" date="2019-11" db="EMBL/GenBank/DDBJ databases">
        <title>Type strains purchased from KCTC, JCM and DSMZ.</title>
        <authorList>
            <person name="Lu H."/>
        </authorList>
    </citation>
    <scope>NUCLEOTIDE SEQUENCE [LARGE SCALE GENOMIC DNA]</scope>
    <source>
        <strain evidence="5 6">DSM 103461</strain>
    </source>
</reference>
<dbReference type="InterPro" id="IPR014721">
    <property type="entry name" value="Ribsml_uS5_D2-typ_fold_subgr"/>
</dbReference>
<accession>A0ABW9SV82</accession>
<dbReference type="Pfam" id="PF13335">
    <property type="entry name" value="Mg_chelatase_C"/>
    <property type="match status" value="1"/>
</dbReference>
<dbReference type="PRINTS" id="PR01657">
    <property type="entry name" value="MCMFAMILY"/>
</dbReference>
<sequence>MSLAVLQSRALDGMDAQEVSVEVHLANGLPAFAIVGLADTEVKEARDRVRAAILNSGFSFPAQRITVNLAPADLPKESGRFDLPIALGILAASEQIPARALAGYEFAGELSLSGALRPIRGTLAMAVASRRYGGLCGLILPIDNADEAALVSAAAIYPASSLLQVCRHFTAHDSDLQLARHPAPPLRQLRRYPDFADVKGQQTVKRGLEVAAAGNHSVLLVGPPGAGKTMLAMRFPGLLPAMSDAEALEAAAVLSLTGQFRLDLWKQRPFRAPHHTASGVALVGGGSLPRPGEISLAHHGVLFLDELPEFEQRVLDVLREPLESGHITISRAAHQADFPARFQLIAAMNPCPCGYAGHSSARCHCSAEQIARYQRRISGPLLDRIDIQLEVAAVDPLTLADSTGGETSSSIAARVQQAADCQQQRQGKRNQALAPCELEQHCKLDGYGHTVLQRSMARFQWSGRAYHRILRIARTIADLAACAHIQENHVREAIQYQRALRERDLPC</sequence>
<protein>
    <submittedName>
        <fullName evidence="5">YifB family Mg chelatase-like AAA ATPase</fullName>
    </submittedName>
</protein>
<evidence type="ECO:0000259" key="4">
    <source>
        <dbReference type="PROSITE" id="PS50051"/>
    </source>
</evidence>
<dbReference type="Gene3D" id="3.40.50.300">
    <property type="entry name" value="P-loop containing nucleotide triphosphate hydrolases"/>
    <property type="match status" value="1"/>
</dbReference>
<dbReference type="InterPro" id="IPR000523">
    <property type="entry name" value="Mg_chelatse_chII-like_cat_dom"/>
</dbReference>
<evidence type="ECO:0000313" key="6">
    <source>
        <dbReference type="Proteomes" id="UP000735592"/>
    </source>
</evidence>
<keyword evidence="6" id="KW-1185">Reference proteome</keyword>
<dbReference type="InterPro" id="IPR020568">
    <property type="entry name" value="Ribosomal_Su5_D2-typ_SF"/>
</dbReference>
<keyword evidence="2" id="KW-0547">Nucleotide-binding</keyword>
<dbReference type="InterPro" id="IPR027417">
    <property type="entry name" value="P-loop_NTPase"/>
</dbReference>
<dbReference type="InterPro" id="IPR025158">
    <property type="entry name" value="Mg_chelat-rel_C"/>
</dbReference>
<dbReference type="InterPro" id="IPR001208">
    <property type="entry name" value="MCM_dom"/>
</dbReference>
<dbReference type="InterPro" id="IPR045006">
    <property type="entry name" value="CHLI-like"/>
</dbReference>
<dbReference type="PANTHER" id="PTHR32039:SF7">
    <property type="entry name" value="COMPETENCE PROTEIN COMM"/>
    <property type="match status" value="1"/>
</dbReference>
<dbReference type="NCBIfam" id="NF007365">
    <property type="entry name" value="PRK09862.1"/>
    <property type="match status" value="1"/>
</dbReference>
<dbReference type="Proteomes" id="UP000735592">
    <property type="component" value="Unassembled WGS sequence"/>
</dbReference>
<dbReference type="RefSeq" id="WP_155436802.1">
    <property type="nucleotide sequence ID" value="NZ_JBHLXK010000004.1"/>
</dbReference>
<proteinExistence type="inferred from homology"/>
<evidence type="ECO:0000256" key="1">
    <source>
        <dbReference type="ARBA" id="ARBA00006354"/>
    </source>
</evidence>
<keyword evidence="3" id="KW-0067">ATP-binding</keyword>
<dbReference type="Pfam" id="PF01078">
    <property type="entry name" value="Mg_chelatase"/>
    <property type="match status" value="1"/>
</dbReference>
<organism evidence="5 6">
    <name type="scientific">Pseudoduganella danionis</name>
    <dbReference type="NCBI Taxonomy" id="1890295"/>
    <lineage>
        <taxon>Bacteria</taxon>
        <taxon>Pseudomonadati</taxon>
        <taxon>Pseudomonadota</taxon>
        <taxon>Betaproteobacteria</taxon>
        <taxon>Burkholderiales</taxon>
        <taxon>Oxalobacteraceae</taxon>
        <taxon>Telluria group</taxon>
        <taxon>Pseudoduganella</taxon>
    </lineage>
</organism>
<dbReference type="NCBIfam" id="TIGR00368">
    <property type="entry name" value="YifB family Mg chelatase-like AAA ATPase"/>
    <property type="match status" value="1"/>
</dbReference>
<dbReference type="InterPro" id="IPR004482">
    <property type="entry name" value="Mg_chelat-rel"/>
</dbReference>
<dbReference type="Gene3D" id="3.30.230.10">
    <property type="match status" value="1"/>
</dbReference>
<gene>
    <name evidence="5" type="ORF">GM655_21955</name>
</gene>
<feature type="domain" description="MCM C-terminal AAA(+) ATPase" evidence="4">
    <location>
        <begin position="292"/>
        <end position="387"/>
    </location>
</feature>
<dbReference type="SMART" id="SM00382">
    <property type="entry name" value="AAA"/>
    <property type="match status" value="1"/>
</dbReference>
<dbReference type="SUPFAM" id="SSF54211">
    <property type="entry name" value="Ribosomal protein S5 domain 2-like"/>
    <property type="match status" value="1"/>
</dbReference>
<dbReference type="PANTHER" id="PTHR32039">
    <property type="entry name" value="MAGNESIUM-CHELATASE SUBUNIT CHLI"/>
    <property type="match status" value="1"/>
</dbReference>
<comment type="similarity">
    <text evidence="1">Belongs to the Mg-chelatase subunits D/I family. ComM subfamily.</text>
</comment>